<evidence type="ECO:0000313" key="2">
    <source>
        <dbReference type="EMBL" id="XDV62299.1"/>
    </source>
</evidence>
<gene>
    <name evidence="2" type="ORF">AB5J51_04765</name>
</gene>
<name>A0AB39XWM5_9ACTN</name>
<dbReference type="InterPro" id="IPR001680">
    <property type="entry name" value="WD40_rpt"/>
</dbReference>
<sequence length="63" mass="6794">MGALAFSPDGHTLVTAGWDDTVRLRETDPTRLPPRLCAATAGPHDRELWQRHVPGTPYAPGCG</sequence>
<evidence type="ECO:0008006" key="3">
    <source>
        <dbReference type="Google" id="ProtNLM"/>
    </source>
</evidence>
<protein>
    <recommendedName>
        <fullName evidence="3">Anaphase-promoting complex subunit 4 WD40 domain-containing protein</fullName>
    </recommendedName>
</protein>
<evidence type="ECO:0000256" key="1">
    <source>
        <dbReference type="PROSITE-ProRule" id="PRU00221"/>
    </source>
</evidence>
<dbReference type="EMBL" id="CP165727">
    <property type="protein sequence ID" value="XDV62299.1"/>
    <property type="molecule type" value="Genomic_DNA"/>
</dbReference>
<dbReference type="AlphaFoldDB" id="A0AB39XWM5"/>
<proteinExistence type="predicted"/>
<organism evidence="2">
    <name type="scientific">Streptomyces sp. R33</name>
    <dbReference type="NCBI Taxonomy" id="3238629"/>
    <lineage>
        <taxon>Bacteria</taxon>
        <taxon>Bacillati</taxon>
        <taxon>Actinomycetota</taxon>
        <taxon>Actinomycetes</taxon>
        <taxon>Kitasatosporales</taxon>
        <taxon>Streptomycetaceae</taxon>
        <taxon>Streptomyces</taxon>
    </lineage>
</organism>
<reference evidence="2" key="1">
    <citation type="submission" date="2024-08" db="EMBL/GenBank/DDBJ databases">
        <authorList>
            <person name="Yu S.T."/>
        </authorList>
    </citation>
    <scope>NUCLEOTIDE SEQUENCE</scope>
    <source>
        <strain evidence="2">R33</strain>
    </source>
</reference>
<keyword evidence="1" id="KW-0853">WD repeat</keyword>
<dbReference type="PROSITE" id="PS50082">
    <property type="entry name" value="WD_REPEATS_2"/>
    <property type="match status" value="1"/>
</dbReference>
<accession>A0AB39XWM5</accession>
<dbReference type="Gene3D" id="2.130.10.10">
    <property type="entry name" value="YVTN repeat-like/Quinoprotein amine dehydrogenase"/>
    <property type="match status" value="1"/>
</dbReference>
<dbReference type="InterPro" id="IPR015943">
    <property type="entry name" value="WD40/YVTN_repeat-like_dom_sf"/>
</dbReference>
<feature type="repeat" description="WD" evidence="1">
    <location>
        <begin position="1"/>
        <end position="24"/>
    </location>
</feature>